<sequence>MKLISLNIWRGRCANHWLIFLKSIGWKPTFFVFSKCLRIKRICEMQILKRWPLFRSNLDFDVDENI</sequence>
<dbReference type="EMBL" id="MGKI01000014">
    <property type="protein sequence ID" value="OGN22113.1"/>
    <property type="molecule type" value="Genomic_DNA"/>
</dbReference>
<proteinExistence type="predicted"/>
<evidence type="ECO:0000313" key="1">
    <source>
        <dbReference type="EMBL" id="OGN22113.1"/>
    </source>
</evidence>
<name>A0A1F8G9W7_9BACT</name>
<reference evidence="1 2" key="1">
    <citation type="journal article" date="2016" name="Nat. Commun.">
        <title>Thousands of microbial genomes shed light on interconnected biogeochemical processes in an aquifer system.</title>
        <authorList>
            <person name="Anantharaman K."/>
            <person name="Brown C.T."/>
            <person name="Hug L.A."/>
            <person name="Sharon I."/>
            <person name="Castelle C.J."/>
            <person name="Probst A.J."/>
            <person name="Thomas B.C."/>
            <person name="Singh A."/>
            <person name="Wilkins M.J."/>
            <person name="Karaoz U."/>
            <person name="Brodie E.L."/>
            <person name="Williams K.H."/>
            <person name="Hubbard S.S."/>
            <person name="Banfield J.F."/>
        </authorList>
    </citation>
    <scope>NUCLEOTIDE SEQUENCE [LARGE SCALE GENOMIC DNA]</scope>
</reference>
<organism evidence="1 2">
    <name type="scientific">Candidatus Yanofskybacteria bacterium RIFCSPLOWO2_01_FULL_42_49</name>
    <dbReference type="NCBI Taxonomy" id="1802694"/>
    <lineage>
        <taxon>Bacteria</taxon>
        <taxon>Candidatus Yanofskyibacteriota</taxon>
    </lineage>
</organism>
<dbReference type="AlphaFoldDB" id="A0A1F8G9W7"/>
<dbReference type="Proteomes" id="UP000178227">
    <property type="component" value="Unassembled WGS sequence"/>
</dbReference>
<protein>
    <submittedName>
        <fullName evidence="1">Uncharacterized protein</fullName>
    </submittedName>
</protein>
<accession>A0A1F8G9W7</accession>
<comment type="caution">
    <text evidence="1">The sequence shown here is derived from an EMBL/GenBank/DDBJ whole genome shotgun (WGS) entry which is preliminary data.</text>
</comment>
<gene>
    <name evidence="1" type="ORF">A2918_03055</name>
</gene>
<evidence type="ECO:0000313" key="2">
    <source>
        <dbReference type="Proteomes" id="UP000178227"/>
    </source>
</evidence>
<dbReference type="STRING" id="1802694.A2918_03055"/>